<evidence type="ECO:0000313" key="2">
    <source>
        <dbReference type="EMBL" id="BAD05201.1"/>
    </source>
</evidence>
<accession>Q6Z633</accession>
<dbReference type="EMBL" id="AP005064">
    <property type="protein sequence ID" value="BAD05486.1"/>
    <property type="molecule type" value="Genomic_DNA"/>
</dbReference>
<name>Q6Z633_ORYSJ</name>
<organism evidence="3 4">
    <name type="scientific">Oryza sativa subsp. japonica</name>
    <name type="common">Rice</name>
    <dbReference type="NCBI Taxonomy" id="39947"/>
    <lineage>
        <taxon>Eukaryota</taxon>
        <taxon>Viridiplantae</taxon>
        <taxon>Streptophyta</taxon>
        <taxon>Embryophyta</taxon>
        <taxon>Tracheophyta</taxon>
        <taxon>Spermatophyta</taxon>
        <taxon>Magnoliopsida</taxon>
        <taxon>Liliopsida</taxon>
        <taxon>Poales</taxon>
        <taxon>Poaceae</taxon>
        <taxon>BOP clade</taxon>
        <taxon>Oryzoideae</taxon>
        <taxon>Oryzeae</taxon>
        <taxon>Oryzinae</taxon>
        <taxon>Oryza</taxon>
        <taxon>Oryza sativa</taxon>
    </lineage>
</organism>
<feature type="compositionally biased region" description="Basic and acidic residues" evidence="1">
    <location>
        <begin position="1"/>
        <end position="12"/>
    </location>
</feature>
<reference evidence="4" key="3">
    <citation type="journal article" date="2005" name="Nature">
        <title>The map-based sequence of the rice genome.</title>
        <authorList>
            <consortium name="International rice genome sequencing project (IRGSP)"/>
            <person name="Matsumoto T."/>
            <person name="Wu J."/>
            <person name="Kanamori H."/>
            <person name="Katayose Y."/>
            <person name="Fujisawa M."/>
            <person name="Namiki N."/>
            <person name="Mizuno H."/>
            <person name="Yamamoto K."/>
            <person name="Antonio B.A."/>
            <person name="Baba T."/>
            <person name="Sakata K."/>
            <person name="Nagamura Y."/>
            <person name="Aoki H."/>
            <person name="Arikawa K."/>
            <person name="Arita K."/>
            <person name="Bito T."/>
            <person name="Chiden Y."/>
            <person name="Fujitsuka N."/>
            <person name="Fukunaka R."/>
            <person name="Hamada M."/>
            <person name="Harada C."/>
            <person name="Hayashi A."/>
            <person name="Hijishita S."/>
            <person name="Honda M."/>
            <person name="Hosokawa S."/>
            <person name="Ichikawa Y."/>
            <person name="Idonuma A."/>
            <person name="Iijima M."/>
            <person name="Ikeda M."/>
            <person name="Ikeno M."/>
            <person name="Ito K."/>
            <person name="Ito S."/>
            <person name="Ito T."/>
            <person name="Ito Y."/>
            <person name="Ito Y."/>
            <person name="Iwabuchi A."/>
            <person name="Kamiya K."/>
            <person name="Karasawa W."/>
            <person name="Kurita K."/>
            <person name="Katagiri S."/>
            <person name="Kikuta A."/>
            <person name="Kobayashi H."/>
            <person name="Kobayashi N."/>
            <person name="Machita K."/>
            <person name="Maehara T."/>
            <person name="Masukawa M."/>
            <person name="Mizubayashi T."/>
            <person name="Mukai Y."/>
            <person name="Nagasaki H."/>
            <person name="Nagata Y."/>
            <person name="Naito S."/>
            <person name="Nakashima M."/>
            <person name="Nakama Y."/>
            <person name="Nakamichi Y."/>
            <person name="Nakamura M."/>
            <person name="Meguro A."/>
            <person name="Negishi M."/>
            <person name="Ohta I."/>
            <person name="Ohta T."/>
            <person name="Okamoto M."/>
            <person name="Ono N."/>
            <person name="Saji S."/>
            <person name="Sakaguchi M."/>
            <person name="Sakai K."/>
            <person name="Shibata M."/>
            <person name="Shimokawa T."/>
            <person name="Song J."/>
            <person name="Takazaki Y."/>
            <person name="Terasawa K."/>
            <person name="Tsugane M."/>
            <person name="Tsuji K."/>
            <person name="Ueda S."/>
            <person name="Waki K."/>
            <person name="Yamagata H."/>
            <person name="Yamamoto M."/>
            <person name="Yamamoto S."/>
            <person name="Yamane H."/>
            <person name="Yoshiki S."/>
            <person name="Yoshihara R."/>
            <person name="Yukawa K."/>
            <person name="Zhong H."/>
            <person name="Yano M."/>
            <person name="Yuan Q."/>
            <person name="Ouyang S."/>
            <person name="Liu J."/>
            <person name="Jones K.M."/>
            <person name="Gansberger K."/>
            <person name="Moffat K."/>
            <person name="Hill J."/>
            <person name="Bera J."/>
            <person name="Fadrosh D."/>
            <person name="Jin S."/>
            <person name="Johri S."/>
            <person name="Kim M."/>
            <person name="Overton L."/>
            <person name="Reardon M."/>
            <person name="Tsitrin T."/>
            <person name="Vuong H."/>
            <person name="Weaver B."/>
            <person name="Ciecko A."/>
            <person name="Tallon L."/>
            <person name="Jackson J."/>
            <person name="Pai G."/>
            <person name="Aken S.V."/>
            <person name="Utterback T."/>
            <person name="Reidmuller S."/>
            <person name="Feldblyum T."/>
            <person name="Hsiao J."/>
            <person name="Zismann V."/>
            <person name="Iobst S."/>
            <person name="de Vazeille A.R."/>
            <person name="Buell C.R."/>
            <person name="Ying K."/>
            <person name="Li Y."/>
            <person name="Lu T."/>
            <person name="Huang Y."/>
            <person name="Zhao Q."/>
            <person name="Feng Q."/>
            <person name="Zhang L."/>
            <person name="Zhu J."/>
            <person name="Weng Q."/>
            <person name="Mu J."/>
            <person name="Lu Y."/>
            <person name="Fan D."/>
            <person name="Liu Y."/>
            <person name="Guan J."/>
            <person name="Zhang Y."/>
            <person name="Yu S."/>
            <person name="Liu X."/>
            <person name="Zhang Y."/>
            <person name="Hong G."/>
            <person name="Han B."/>
            <person name="Choisne N."/>
            <person name="Demange N."/>
            <person name="Orjeda G."/>
            <person name="Samain S."/>
            <person name="Cattolico L."/>
            <person name="Pelletier E."/>
            <person name="Couloux A."/>
            <person name="Segurens B."/>
            <person name="Wincker P."/>
            <person name="D'Hont A."/>
            <person name="Scarpelli C."/>
            <person name="Weissenbach J."/>
            <person name="Salanoubat M."/>
            <person name="Quetier F."/>
            <person name="Yu Y."/>
            <person name="Kim H.R."/>
            <person name="Rambo T."/>
            <person name="Currie J."/>
            <person name="Collura K."/>
            <person name="Luo M."/>
            <person name="Yang T."/>
            <person name="Ammiraju J.S.S."/>
            <person name="Engler F."/>
            <person name="Soderlund C."/>
            <person name="Wing R.A."/>
            <person name="Palmer L.E."/>
            <person name="de la Bastide M."/>
            <person name="Spiegel L."/>
            <person name="Nascimento L."/>
            <person name="Zutavern T."/>
            <person name="O'Shaughnessy A."/>
            <person name="Dike S."/>
            <person name="Dedhia N."/>
            <person name="Preston R."/>
            <person name="Balija V."/>
            <person name="McCombie W.R."/>
            <person name="Chow T."/>
            <person name="Chen H."/>
            <person name="Chung M."/>
            <person name="Chen C."/>
            <person name="Shaw J."/>
            <person name="Wu H."/>
            <person name="Hsiao K."/>
            <person name="Chao Y."/>
            <person name="Chu M."/>
            <person name="Cheng C."/>
            <person name="Hour A."/>
            <person name="Lee P."/>
            <person name="Lin S."/>
            <person name="Lin Y."/>
            <person name="Liou J."/>
            <person name="Liu S."/>
            <person name="Hsing Y."/>
            <person name="Raghuvanshi S."/>
            <person name="Mohanty A."/>
            <person name="Bharti A.K."/>
            <person name="Gaur A."/>
            <person name="Gupta V."/>
            <person name="Kumar D."/>
            <person name="Ravi V."/>
            <person name="Vij S."/>
            <person name="Kapur A."/>
            <person name="Khurana P."/>
            <person name="Khurana P."/>
            <person name="Khurana J.P."/>
            <person name="Tyagi A.K."/>
            <person name="Gaikwad K."/>
            <person name="Singh A."/>
            <person name="Dalal V."/>
            <person name="Srivastava S."/>
            <person name="Dixit A."/>
            <person name="Pal A.K."/>
            <person name="Ghazi I.A."/>
            <person name="Yadav M."/>
            <person name="Pandit A."/>
            <person name="Bhargava A."/>
            <person name="Sureshbabu K."/>
            <person name="Batra K."/>
            <person name="Sharma T.R."/>
            <person name="Mohapatra T."/>
            <person name="Singh N.K."/>
            <person name="Messing J."/>
            <person name="Nelson A.B."/>
            <person name="Fuks G."/>
            <person name="Kavchok S."/>
            <person name="Keizer G."/>
            <person name="Linton E."/>
            <person name="Llaca V."/>
            <person name="Song R."/>
            <person name="Tanyolac B."/>
            <person name="Young S."/>
            <person name="Ho-Il K."/>
            <person name="Hahn J.H."/>
            <person name="Sangsakoo G."/>
            <person name="Vanavichit A."/>
            <person name="de Mattos Luiz.A.T."/>
            <person name="Zimmer P.D."/>
            <person name="Malone G."/>
            <person name="Dellagostin O."/>
            <person name="de Oliveira A.C."/>
            <person name="Bevan M."/>
            <person name="Bancroft I."/>
            <person name="Minx P."/>
            <person name="Cordum H."/>
            <person name="Wilson R."/>
            <person name="Cheng Z."/>
            <person name="Jin W."/>
            <person name="Jiang J."/>
            <person name="Leong S.A."/>
            <person name="Iwama H."/>
            <person name="Gojobori T."/>
            <person name="Itoh T."/>
            <person name="Niimura Y."/>
            <person name="Fujii Y."/>
            <person name="Habara T."/>
            <person name="Sakai H."/>
            <person name="Sato Y."/>
            <person name="Wilson G."/>
            <person name="Kumar K."/>
            <person name="McCouch S."/>
            <person name="Juretic N."/>
            <person name="Hoen D."/>
            <person name="Wright S."/>
            <person name="Bruskiewich R."/>
            <person name="Bureau T."/>
            <person name="Miyao A."/>
            <person name="Hirochika H."/>
            <person name="Nishikawa T."/>
            <person name="Kadowaki K."/>
            <person name="Sugiura M."/>
            <person name="Burr B."/>
            <person name="Sasaki T."/>
        </authorList>
    </citation>
    <scope>NUCLEOTIDE SEQUENCE [LARGE SCALE GENOMIC DNA]</scope>
    <source>
        <strain evidence="4">cv. Nipponbare</strain>
    </source>
</reference>
<reference evidence="2" key="1">
    <citation type="submission" date="2001-07" db="EMBL/GenBank/DDBJ databases">
        <title>Oryza sativa nipponbare(GA3) genomic DNA, chromosome 8, BAC clone:OJ1033_B09.</title>
        <authorList>
            <person name="Sasaki T."/>
            <person name="Matsumoto T."/>
            <person name="Yamamoto K."/>
        </authorList>
    </citation>
    <scope>NUCLEOTIDE SEQUENCE</scope>
</reference>
<evidence type="ECO:0000256" key="1">
    <source>
        <dbReference type="SAM" id="MobiDB-lite"/>
    </source>
</evidence>
<reference evidence="3" key="2">
    <citation type="submission" date="2002-04" db="EMBL/GenBank/DDBJ databases">
        <title>Oryza sativa nipponbare(GA3) genomic DNA, chromosome 8, BAC clone:OSJNBa0049G15.</title>
        <authorList>
            <person name="Sasaki T."/>
            <person name="Matsumoto T."/>
            <person name="Katayose Y."/>
        </authorList>
    </citation>
    <scope>NUCLEOTIDE SEQUENCE</scope>
</reference>
<dbReference type="Proteomes" id="UP000000763">
    <property type="component" value="Chromosome 8"/>
</dbReference>
<gene>
    <name evidence="2" type="ORF">OJ1033_B09.31</name>
    <name evidence="3" type="ORF">OSJNBa0049G15.6</name>
</gene>
<feature type="region of interest" description="Disordered" evidence="1">
    <location>
        <begin position="1"/>
        <end position="32"/>
    </location>
</feature>
<sequence>MGQGARGEDDRGVSGWRGARQGQHGRRTGWGGRVVLVATGGEDGKDDRAWAAGGREDVDSLARSVSAPVYRAARLVVMRLGRWGSVAGSAAWPVRGRRRHGEDGVTWWSHVARVGSETGAARTDGEVGGDKRGVTSVVVCARRYGDSGQGVAGISGRSCGVVGNGDRAGRRMMPAALRVLAMLRRSDQWIYDGGGVRYLWRYSVEQLAGVQLGEAKSGWASWAAARVEKEEGKARGRGREKKGGTTSFPSRLSPTEGDGKGDGWAGWDWRKRRGNRLSARI</sequence>
<protein>
    <submittedName>
        <fullName evidence="3">Uncharacterized protein</fullName>
    </submittedName>
</protein>
<dbReference type="AlphaFoldDB" id="Q6Z633"/>
<evidence type="ECO:0000313" key="3">
    <source>
        <dbReference type="EMBL" id="BAD05486.1"/>
    </source>
</evidence>
<feature type="region of interest" description="Disordered" evidence="1">
    <location>
        <begin position="230"/>
        <end position="268"/>
    </location>
</feature>
<dbReference type="EMBL" id="AP003859">
    <property type="protein sequence ID" value="BAD05201.1"/>
    <property type="molecule type" value="Genomic_DNA"/>
</dbReference>
<reference evidence="4" key="4">
    <citation type="journal article" date="2008" name="Nucleic Acids Res.">
        <title>The rice annotation project database (RAP-DB): 2008 update.</title>
        <authorList>
            <consortium name="The rice annotation project (RAP)"/>
        </authorList>
    </citation>
    <scope>GENOME REANNOTATION</scope>
    <source>
        <strain evidence="4">cv. Nipponbare</strain>
    </source>
</reference>
<proteinExistence type="predicted"/>
<evidence type="ECO:0000313" key="4">
    <source>
        <dbReference type="Proteomes" id="UP000000763"/>
    </source>
</evidence>